<dbReference type="KEGG" id="snq:CP978_29575"/>
<dbReference type="PANTHER" id="PTHR43156">
    <property type="entry name" value="STAGE II SPORULATION PROTEIN E-RELATED"/>
    <property type="match status" value="1"/>
</dbReference>
<dbReference type="InterPro" id="IPR052016">
    <property type="entry name" value="Bact_Sigma-Reg"/>
</dbReference>
<dbReference type="AlphaFoldDB" id="A0A5P2WE97"/>
<dbReference type="SUPFAM" id="SSF81606">
    <property type="entry name" value="PP2C-like"/>
    <property type="match status" value="1"/>
</dbReference>
<dbReference type="OrthoDB" id="311904at2"/>
<protein>
    <submittedName>
        <fullName evidence="2">Serine/threonine-protein phosphatase</fullName>
    </submittedName>
</protein>
<evidence type="ECO:0000256" key="1">
    <source>
        <dbReference type="ARBA" id="ARBA00022801"/>
    </source>
</evidence>
<dbReference type="PANTHER" id="PTHR43156:SF2">
    <property type="entry name" value="STAGE II SPORULATION PROTEIN E"/>
    <property type="match status" value="1"/>
</dbReference>
<proteinExistence type="predicted"/>
<dbReference type="RefSeq" id="WP_052454361.1">
    <property type="nucleotide sequence ID" value="NZ_CP009313.1"/>
</dbReference>
<dbReference type="Gene3D" id="3.60.40.10">
    <property type="entry name" value="PPM-type phosphatase domain"/>
    <property type="match status" value="1"/>
</dbReference>
<evidence type="ECO:0000313" key="2">
    <source>
        <dbReference type="EMBL" id="QEV42153.1"/>
    </source>
</evidence>
<keyword evidence="1" id="KW-0378">Hydrolase</keyword>
<dbReference type="Pfam" id="PF07228">
    <property type="entry name" value="SpoIIE"/>
    <property type="match status" value="1"/>
</dbReference>
<reference evidence="2 3" key="1">
    <citation type="submission" date="2017-09" db="EMBL/GenBank/DDBJ databases">
        <title>Streptomyces genome completion.</title>
        <authorList>
            <person name="Lee N."/>
            <person name="Cho B.-K."/>
        </authorList>
    </citation>
    <scope>NUCLEOTIDE SEQUENCE [LARGE SCALE GENOMIC DNA]</scope>
    <source>
        <strain evidence="2 3">ATCC 14899</strain>
    </source>
</reference>
<dbReference type="Proteomes" id="UP000325763">
    <property type="component" value="Chromosome"/>
</dbReference>
<sequence length="390" mass="41846">MRQQRFIGLHQRWSSSRALLLIPIALIVVITIADIVAPADIVFGPLLVIAPGITAWFAGPRTTSAIGALAIAAQVFMGWYSGLLSSRGVIAQIIALAALTSLIVLLCEVRERHRRQLTQVRTVSEAAQHVLLWPLPVRLGPLHLACLYLAAEEEAEIGGDLYAAARTDSAARVMIGDVRGKGVPALGEAALLLGAFREAAHQHASLPELAAALERSVVRYLADFEPEQDMGERFVTALLLEVPDNEPVARITSCGHVPPVHLGPDNTVTVPSLNPTPPLGVGLTDPDRHHLDVLPFKPGDTLLLYTDGVTEARDHKGAFYPLAARVAQWADQAPEALLRHIERDLLAHTGGHLGDDAAVIAIRRTLVTHPGRRAGHAIQSGAFRHGSEAL</sequence>
<dbReference type="EMBL" id="CP023747">
    <property type="protein sequence ID" value="QEV42153.1"/>
    <property type="molecule type" value="Genomic_DNA"/>
</dbReference>
<dbReference type="GO" id="GO:0016791">
    <property type="term" value="F:phosphatase activity"/>
    <property type="evidence" value="ECO:0007669"/>
    <property type="project" value="TreeGrafter"/>
</dbReference>
<dbReference type="SMART" id="SM00331">
    <property type="entry name" value="PP2C_SIG"/>
    <property type="match status" value="1"/>
</dbReference>
<organism evidence="2 3">
    <name type="scientific">Streptomyces nodosus</name>
    <dbReference type="NCBI Taxonomy" id="40318"/>
    <lineage>
        <taxon>Bacteria</taxon>
        <taxon>Bacillati</taxon>
        <taxon>Actinomycetota</taxon>
        <taxon>Actinomycetes</taxon>
        <taxon>Kitasatosporales</taxon>
        <taxon>Streptomycetaceae</taxon>
        <taxon>Streptomyces</taxon>
    </lineage>
</organism>
<evidence type="ECO:0000313" key="3">
    <source>
        <dbReference type="Proteomes" id="UP000325763"/>
    </source>
</evidence>
<dbReference type="FunFam" id="3.60.40.10:FF:000058">
    <property type="entry name" value="Stage II sporulation protein E"/>
    <property type="match status" value="1"/>
</dbReference>
<dbReference type="InterPro" id="IPR036457">
    <property type="entry name" value="PPM-type-like_dom_sf"/>
</dbReference>
<gene>
    <name evidence="2" type="ORF">CP978_29575</name>
</gene>
<accession>A0A5P2WE97</accession>
<dbReference type="InterPro" id="IPR001932">
    <property type="entry name" value="PPM-type_phosphatase-like_dom"/>
</dbReference>
<name>A0A5P2WE97_9ACTN</name>